<dbReference type="Gene3D" id="2.60.40.420">
    <property type="entry name" value="Cupredoxins - blue copper proteins"/>
    <property type="match status" value="1"/>
</dbReference>
<reference evidence="1 2" key="1">
    <citation type="submission" date="2020-08" db="EMBL/GenBank/DDBJ databases">
        <title>Genomic Encyclopedia of Type Strains, Phase IV (KMG-IV): sequencing the most valuable type-strain genomes for metagenomic binning, comparative biology and taxonomic classification.</title>
        <authorList>
            <person name="Goeker M."/>
        </authorList>
    </citation>
    <scope>NUCLEOTIDE SEQUENCE [LARGE SCALE GENOMIC DNA]</scope>
    <source>
        <strain evidence="1 2">DSM 24163</strain>
    </source>
</reference>
<dbReference type="RefSeq" id="WP_183961148.1">
    <property type="nucleotide sequence ID" value="NZ_JACHHP010000003.1"/>
</dbReference>
<dbReference type="AlphaFoldDB" id="A0A7W8D6W5"/>
<name>A0A7W8D6W5_9GAMM</name>
<dbReference type="EMBL" id="JACHHP010000003">
    <property type="protein sequence ID" value="MBB5208632.1"/>
    <property type="molecule type" value="Genomic_DNA"/>
</dbReference>
<evidence type="ECO:0000313" key="2">
    <source>
        <dbReference type="Proteomes" id="UP000521199"/>
    </source>
</evidence>
<organism evidence="1 2">
    <name type="scientific">Chiayiivirga flava</name>
    <dbReference type="NCBI Taxonomy" id="659595"/>
    <lineage>
        <taxon>Bacteria</taxon>
        <taxon>Pseudomonadati</taxon>
        <taxon>Pseudomonadota</taxon>
        <taxon>Gammaproteobacteria</taxon>
        <taxon>Lysobacterales</taxon>
        <taxon>Lysobacteraceae</taxon>
        <taxon>Chiayiivirga</taxon>
    </lineage>
</organism>
<sequence length="214" mass="23712">MSIALLLALPAGAAVVEGRVALTVDGKPLRAEEAREAVVYFRAPGLAAPTPRADYEMRTEGKQFMPRALPVPVGATVRFPNFDPILHNVFSGSGSERFDLGLYGRGDGRTQLFDTPGLVRVYCNVHHDMVGHILVLDTPHFARPDADGGFRLEVPDDADGELFVWHERARLWRQAIDTQAMEPLRIELELSRPRVPPHTNKFGKPYGDERASGY</sequence>
<comment type="caution">
    <text evidence="1">The sequence shown here is derived from an EMBL/GenBank/DDBJ whole genome shotgun (WGS) entry which is preliminary data.</text>
</comment>
<dbReference type="Proteomes" id="UP000521199">
    <property type="component" value="Unassembled WGS sequence"/>
</dbReference>
<accession>A0A7W8D6W5</accession>
<protein>
    <submittedName>
        <fullName evidence="1">Plastocyanin</fullName>
    </submittedName>
</protein>
<dbReference type="SUPFAM" id="SSF49503">
    <property type="entry name" value="Cupredoxins"/>
    <property type="match status" value="1"/>
</dbReference>
<dbReference type="InterPro" id="IPR008972">
    <property type="entry name" value="Cupredoxin"/>
</dbReference>
<gene>
    <name evidence="1" type="ORF">HNQ52_002174</name>
</gene>
<keyword evidence="2" id="KW-1185">Reference proteome</keyword>
<proteinExistence type="predicted"/>
<evidence type="ECO:0000313" key="1">
    <source>
        <dbReference type="EMBL" id="MBB5208632.1"/>
    </source>
</evidence>